<dbReference type="GO" id="GO:0016020">
    <property type="term" value="C:membrane"/>
    <property type="evidence" value="ECO:0007669"/>
    <property type="project" value="UniProtKB-SubCell"/>
</dbReference>
<dbReference type="Proteomes" id="UP000010094">
    <property type="component" value="Chromosome IXb"/>
</dbReference>
<dbReference type="EMBL" id="CP003527">
    <property type="protein sequence ID" value="AFN83730.1"/>
    <property type="molecule type" value="Genomic_DNA"/>
</dbReference>
<evidence type="ECO:0000256" key="6">
    <source>
        <dbReference type="SAM" id="Phobius"/>
    </source>
</evidence>
<keyword evidence="3 6" id="KW-1133">Transmembrane helix</keyword>
<feature type="transmembrane region" description="Helical" evidence="6">
    <location>
        <begin position="35"/>
        <end position="53"/>
    </location>
</feature>
<dbReference type="GeneID" id="20564338"/>
<dbReference type="AlphaFoldDB" id="I7AG57"/>
<dbReference type="InterPro" id="IPR003689">
    <property type="entry name" value="ZIP"/>
</dbReference>
<dbReference type="KEGG" id="ero:EROM_091140"/>
<keyword evidence="4 6" id="KW-0472">Membrane</keyword>
<feature type="compositionally biased region" description="Basic and acidic residues" evidence="5">
    <location>
        <begin position="110"/>
        <end position="127"/>
    </location>
</feature>
<feature type="transmembrane region" description="Helical" evidence="6">
    <location>
        <begin position="6"/>
        <end position="23"/>
    </location>
</feature>
<dbReference type="GO" id="GO:0005385">
    <property type="term" value="F:zinc ion transmembrane transporter activity"/>
    <property type="evidence" value="ECO:0007669"/>
    <property type="project" value="TreeGrafter"/>
</dbReference>
<dbReference type="HOGENOM" id="CLU_040462_3_0_1"/>
<feature type="transmembrane region" description="Helical" evidence="6">
    <location>
        <begin position="175"/>
        <end position="196"/>
    </location>
</feature>
<keyword evidence="8" id="KW-1185">Reference proteome</keyword>
<gene>
    <name evidence="7" type="ordered locus">EROM_091140</name>
</gene>
<evidence type="ECO:0000256" key="2">
    <source>
        <dbReference type="ARBA" id="ARBA00022692"/>
    </source>
</evidence>
<comment type="subcellular location">
    <subcellularLocation>
        <location evidence="1">Membrane</location>
        <topology evidence="1">Multi-pass membrane protein</topology>
    </subcellularLocation>
</comment>
<sequence>MNIQVILFAVIIFSSSLLVCLSPKIITSLKVVRKVFPFLTLLTAGFLLGVQLLELSPHMVSDCHEHKGHNHGHHTHESPMLGFFTAGLSFIFLLAIDTIVLKHKHCEEEEKKKHTHDTECHGNDPHRRISTRGNNHVPKPGEKALDTPASGKEAERLGCCDPSGAIKNTSSRTQVFIYILGISIHSFFEGLAFNSIDKIGSLEMGLILHKVLESFALGVPLFTSGFNFSTGLILALFYSSLTPIGIMIGSAPGFFGHTIKNIFKGLALGSIMFMVSIEMIPPMFNHPKVSRIHGILTLLIGYLSSAVVIHCSHPH</sequence>
<reference evidence="7" key="1">
    <citation type="journal article" date="2012" name="Proc. Natl. Acad. Sci. U.S.A.">
        <title>Gain and loss of multiple functionally related, horizontally transferred genes in the reduced genomes of two microsporidian parasites.</title>
        <authorList>
            <person name="Pombert J.-F."/>
            <person name="Selman M."/>
            <person name="Burki F."/>
            <person name="Bardell F.T."/>
            <person name="Farinelli L."/>
            <person name="Solter L.F."/>
            <person name="Whitman D.W."/>
            <person name="Weiss L.M."/>
            <person name="Corradi N."/>
            <person name="Keeling P.J."/>
        </authorList>
    </citation>
    <scope>NUCLEOTIDE SEQUENCE [LARGE SCALE GENOMIC DNA]</scope>
    <source>
        <strain evidence="7">SJ-2008</strain>
    </source>
</reference>
<feature type="transmembrane region" description="Helical" evidence="6">
    <location>
        <begin position="262"/>
        <end position="280"/>
    </location>
</feature>
<protein>
    <submittedName>
        <fullName evidence="7">Putative divalent heavy-metal cationtransporter</fullName>
    </submittedName>
</protein>
<dbReference type="RefSeq" id="XP_009265227.1">
    <property type="nucleotide sequence ID" value="XM_009266952.1"/>
</dbReference>
<keyword evidence="2 6" id="KW-0812">Transmembrane</keyword>
<dbReference type="PANTHER" id="PTHR11040">
    <property type="entry name" value="ZINC/IRON TRANSPORTER"/>
    <property type="match status" value="1"/>
</dbReference>
<evidence type="ECO:0000313" key="8">
    <source>
        <dbReference type="Proteomes" id="UP000010094"/>
    </source>
</evidence>
<evidence type="ECO:0000313" key="7">
    <source>
        <dbReference type="EMBL" id="AFN83730.1"/>
    </source>
</evidence>
<dbReference type="PANTHER" id="PTHR11040:SF44">
    <property type="entry name" value="PROTEIN ZNTC-RELATED"/>
    <property type="match status" value="1"/>
</dbReference>
<evidence type="ECO:0000256" key="3">
    <source>
        <dbReference type="ARBA" id="ARBA00022989"/>
    </source>
</evidence>
<feature type="transmembrane region" description="Helical" evidence="6">
    <location>
        <begin position="292"/>
        <end position="311"/>
    </location>
</feature>
<evidence type="ECO:0000256" key="1">
    <source>
        <dbReference type="ARBA" id="ARBA00004141"/>
    </source>
</evidence>
<feature type="transmembrane region" description="Helical" evidence="6">
    <location>
        <begin position="80"/>
        <end position="101"/>
    </location>
</feature>
<dbReference type="Pfam" id="PF02535">
    <property type="entry name" value="Zip"/>
    <property type="match status" value="1"/>
</dbReference>
<dbReference type="VEuPathDB" id="MicrosporidiaDB:EROM_091140"/>
<evidence type="ECO:0000256" key="5">
    <source>
        <dbReference type="SAM" id="MobiDB-lite"/>
    </source>
</evidence>
<organism evidence="7 8">
    <name type="scientific">Encephalitozoon romaleae (strain SJ-2008)</name>
    <name type="common">Microsporidian parasite</name>
    <dbReference type="NCBI Taxonomy" id="1178016"/>
    <lineage>
        <taxon>Eukaryota</taxon>
        <taxon>Fungi</taxon>
        <taxon>Fungi incertae sedis</taxon>
        <taxon>Microsporidia</taxon>
        <taxon>Unikaryonidae</taxon>
        <taxon>Encephalitozoon</taxon>
    </lineage>
</organism>
<proteinExistence type="predicted"/>
<accession>I7AG57</accession>
<evidence type="ECO:0000256" key="4">
    <source>
        <dbReference type="ARBA" id="ARBA00023136"/>
    </source>
</evidence>
<feature type="region of interest" description="Disordered" evidence="5">
    <location>
        <begin position="110"/>
        <end position="148"/>
    </location>
</feature>
<dbReference type="OrthoDB" id="448280at2759"/>
<name>I7AG57_ENCRO</name>